<dbReference type="eggNOG" id="COG4545">
    <property type="taxonomic scope" value="Bacteria"/>
</dbReference>
<evidence type="ECO:0000256" key="2">
    <source>
        <dbReference type="ARBA" id="ARBA00023315"/>
    </source>
</evidence>
<sequence>MQIKVIGSHCCPDTLYALNQLAAAGAEIDFVDILASHADLKQYLALRDSDPLYAEIRGTERRKPLWTFSRTKTETSKRRKTDMEIRCAKPQDVDAIAHLEAVCFPQAEAATRESIEERVKAYPNHFFLLWDGDQLVSFVNGLVTDQPDLTDEMYEKADMHQEDGAWQMIFGVDTDPHRRKQGLAGQVLEKFIDAAQKEGRQGVVLTCKDRLVHYYAKFGFVDEGISDSTHGDVVWHQMRLTFNRK</sequence>
<dbReference type="InterPro" id="IPR051635">
    <property type="entry name" value="SNAT-like"/>
</dbReference>
<dbReference type="PANTHER" id="PTHR10908:SF0">
    <property type="entry name" value="SEROTONIN N-ACETYLTRANSFERASE"/>
    <property type="match status" value="1"/>
</dbReference>
<protein>
    <submittedName>
        <fullName evidence="4">GCN5-related N-acetyltransferase</fullName>
    </submittedName>
</protein>
<dbReference type="HOGENOM" id="CLU_1131693_0_0_9"/>
<dbReference type="CDD" id="cd04301">
    <property type="entry name" value="NAT_SF"/>
    <property type="match status" value="1"/>
</dbReference>
<keyword evidence="2" id="KW-0012">Acyltransferase</keyword>
<keyword evidence="5" id="KW-1185">Reference proteome</keyword>
<dbReference type="Gene3D" id="3.40.630.30">
    <property type="match status" value="1"/>
</dbReference>
<gene>
    <name evidence="4" type="ordered locus">Acfer_0611</name>
</gene>
<dbReference type="InterPro" id="IPR000182">
    <property type="entry name" value="GNAT_dom"/>
</dbReference>
<dbReference type="InterPro" id="IPR016181">
    <property type="entry name" value="Acyl_CoA_acyltransferase"/>
</dbReference>
<dbReference type="Pfam" id="PF00583">
    <property type="entry name" value="Acetyltransf_1"/>
    <property type="match status" value="1"/>
</dbReference>
<feature type="domain" description="N-acetyltransferase" evidence="3">
    <location>
        <begin position="83"/>
        <end position="241"/>
    </location>
</feature>
<dbReference type="EMBL" id="CP001859">
    <property type="protein sequence ID" value="ADB47005.1"/>
    <property type="molecule type" value="Genomic_DNA"/>
</dbReference>
<evidence type="ECO:0000256" key="1">
    <source>
        <dbReference type="ARBA" id="ARBA00022679"/>
    </source>
</evidence>
<dbReference type="Proteomes" id="UP000001902">
    <property type="component" value="Chromosome"/>
</dbReference>
<reference evidence="4 5" key="1">
    <citation type="journal article" date="2010" name="Stand. Genomic Sci.">
        <title>Complete genome sequence of Acidaminococcus fermentans type strain (VR4).</title>
        <authorList>
            <person name="Chang Y.J."/>
            <person name="Pukall R."/>
            <person name="Saunders E."/>
            <person name="Lapidus A."/>
            <person name="Copeland A."/>
            <person name="Nolan M."/>
            <person name="Glavina Del Rio T."/>
            <person name="Lucas S."/>
            <person name="Chen F."/>
            <person name="Tice H."/>
            <person name="Cheng J.F."/>
            <person name="Han C."/>
            <person name="Detter J.C."/>
            <person name="Bruce D."/>
            <person name="Goodwin L."/>
            <person name="Pitluck S."/>
            <person name="Mikhailova N."/>
            <person name="Liolios K."/>
            <person name="Pati A."/>
            <person name="Ivanova N."/>
            <person name="Mavromatis K."/>
            <person name="Chen A."/>
            <person name="Palaniappan K."/>
            <person name="Land M."/>
            <person name="Hauser L."/>
            <person name="Jeffries C.D."/>
            <person name="Brettin T."/>
            <person name="Rohde M."/>
            <person name="Goker M."/>
            <person name="Bristow J."/>
            <person name="Eisen J.A."/>
            <person name="Markowitz V."/>
            <person name="Hugenholtz P."/>
            <person name="Kyrpides N.C."/>
            <person name="Klenk H.P."/>
        </authorList>
    </citation>
    <scope>NUCLEOTIDE SEQUENCE [LARGE SCALE GENOMIC DNA]</scope>
    <source>
        <strain evidence="5">ATCC 25085 / DSM 20731 / CCUG 9996 / CIP 106432 / VR4</strain>
    </source>
</reference>
<dbReference type="SUPFAM" id="SSF55729">
    <property type="entry name" value="Acyl-CoA N-acyltransferases (Nat)"/>
    <property type="match status" value="1"/>
</dbReference>
<dbReference type="AlphaFoldDB" id="D2RIV3"/>
<keyword evidence="1 4" id="KW-0808">Transferase</keyword>
<organism evidence="4 5">
    <name type="scientific">Acidaminococcus fermentans (strain ATCC 25085 / DSM 20731 / CCUG 9996 / CIP 106432 / VR4)</name>
    <dbReference type="NCBI Taxonomy" id="591001"/>
    <lineage>
        <taxon>Bacteria</taxon>
        <taxon>Bacillati</taxon>
        <taxon>Bacillota</taxon>
        <taxon>Negativicutes</taxon>
        <taxon>Acidaminococcales</taxon>
        <taxon>Acidaminococcaceae</taxon>
        <taxon>Acidaminococcus</taxon>
    </lineage>
</organism>
<dbReference type="STRING" id="591001.Acfer_0611"/>
<evidence type="ECO:0000313" key="5">
    <source>
        <dbReference type="Proteomes" id="UP000001902"/>
    </source>
</evidence>
<dbReference type="PROSITE" id="PS51186">
    <property type="entry name" value="GNAT"/>
    <property type="match status" value="1"/>
</dbReference>
<proteinExistence type="predicted"/>
<dbReference type="KEGG" id="afn:Acfer_0611"/>
<dbReference type="PANTHER" id="PTHR10908">
    <property type="entry name" value="SEROTONIN N-ACETYLTRANSFERASE"/>
    <property type="match status" value="1"/>
</dbReference>
<evidence type="ECO:0000259" key="3">
    <source>
        <dbReference type="PROSITE" id="PS51186"/>
    </source>
</evidence>
<evidence type="ECO:0000313" key="4">
    <source>
        <dbReference type="EMBL" id="ADB47005.1"/>
    </source>
</evidence>
<name>D2RIV3_ACIFV</name>
<accession>D2RIV3</accession>
<dbReference type="GO" id="GO:0008080">
    <property type="term" value="F:N-acetyltransferase activity"/>
    <property type="evidence" value="ECO:0007669"/>
    <property type="project" value="UniProtKB-ARBA"/>
</dbReference>
<dbReference type="eggNOG" id="COG3153">
    <property type="taxonomic scope" value="Bacteria"/>
</dbReference>